<dbReference type="EMBL" id="CP182909">
    <property type="protein sequence ID" value="XPM64424.1"/>
    <property type="molecule type" value="Genomic_DNA"/>
</dbReference>
<accession>A0ACD5GUL5</accession>
<organism evidence="1 2">
    <name type="scientific">Desertifilum tharense IPPAS B-1220</name>
    <dbReference type="NCBI Taxonomy" id="1781255"/>
    <lineage>
        <taxon>Bacteria</taxon>
        <taxon>Bacillati</taxon>
        <taxon>Cyanobacteriota</taxon>
        <taxon>Cyanophyceae</taxon>
        <taxon>Desertifilales</taxon>
        <taxon>Desertifilaceae</taxon>
        <taxon>Desertifilum</taxon>
    </lineage>
</organism>
<reference evidence="1 2" key="1">
    <citation type="journal article" date="2016" name="Genome Announc.">
        <title>Draft Genome Sequence of the Thermotolerant Cyanobacterium Desertifilum sp. IPPAS B-1220.</title>
        <authorList>
            <person name="Mironov K.S."/>
            <person name="Sinetova M.A."/>
            <person name="Bolatkhan K."/>
            <person name="Zayadan B.K."/>
            <person name="Ustinova V.V."/>
            <person name="Kupriyanova E.V."/>
            <person name="Skrypnik A.N."/>
            <person name="Gogoleva N.E."/>
            <person name="Gogolev Y.V."/>
            <person name="Los D.A."/>
        </authorList>
    </citation>
    <scope>NUCLEOTIDE SEQUENCE [LARGE SCALE GENOMIC DNA]</scope>
    <source>
        <strain evidence="1 2">IPPAS B-1220</strain>
    </source>
</reference>
<name>A0ACD5GUL5_9CYAN</name>
<evidence type="ECO:0000313" key="1">
    <source>
        <dbReference type="EMBL" id="XPM64424.1"/>
    </source>
</evidence>
<proteinExistence type="predicted"/>
<keyword evidence="2" id="KW-1185">Reference proteome</keyword>
<gene>
    <name evidence="1" type="ORF">BH720_037055</name>
</gene>
<sequence>MNLSLWLNVGSAVESNEINGMAHFLEHMVFKGTAKLQSGEFERLIEERGR</sequence>
<evidence type="ECO:0000313" key="2">
    <source>
        <dbReference type="Proteomes" id="UP000095472"/>
    </source>
</evidence>
<protein>
    <submittedName>
        <fullName evidence="1">Insulinase family protein</fullName>
    </submittedName>
</protein>
<dbReference type="Proteomes" id="UP000095472">
    <property type="component" value="Chromosome"/>
</dbReference>